<evidence type="ECO:0000256" key="1">
    <source>
        <dbReference type="ARBA" id="ARBA00004604"/>
    </source>
</evidence>
<dbReference type="PANTHER" id="PTHR12728">
    <property type="entry name" value="BRIX DOMAIN CONTAINING PROTEIN"/>
    <property type="match status" value="1"/>
</dbReference>
<organism evidence="7 8">
    <name type="scientific">Torulaspora delbrueckii</name>
    <name type="common">Yeast</name>
    <name type="synonym">Candida colliculosa</name>
    <dbReference type="NCBI Taxonomy" id="4950"/>
    <lineage>
        <taxon>Eukaryota</taxon>
        <taxon>Fungi</taxon>
        <taxon>Dikarya</taxon>
        <taxon>Ascomycota</taxon>
        <taxon>Saccharomycotina</taxon>
        <taxon>Saccharomycetes</taxon>
        <taxon>Saccharomycetales</taxon>
        <taxon>Saccharomycetaceae</taxon>
        <taxon>Torulaspora</taxon>
    </lineage>
</organism>
<keyword evidence="8" id="KW-1185">Reference proteome</keyword>
<dbReference type="HOGENOM" id="CLU_049783_0_0_1"/>
<dbReference type="EMBL" id="HE616743">
    <property type="protein sequence ID" value="CCE90378.1"/>
    <property type="molecule type" value="Genomic_DNA"/>
</dbReference>
<name>G8ZP34_TORDE</name>
<dbReference type="AlphaFoldDB" id="G8ZP34"/>
<dbReference type="InterPro" id="IPR007109">
    <property type="entry name" value="Brix"/>
</dbReference>
<dbReference type="Pfam" id="PF04427">
    <property type="entry name" value="Brix"/>
    <property type="match status" value="1"/>
</dbReference>
<dbReference type="GO" id="GO:0008097">
    <property type="term" value="F:5S rRNA binding"/>
    <property type="evidence" value="ECO:0007669"/>
    <property type="project" value="EnsemblFungi"/>
</dbReference>
<evidence type="ECO:0000313" key="7">
    <source>
        <dbReference type="EMBL" id="CCE90378.1"/>
    </source>
</evidence>
<dbReference type="GO" id="GO:0008312">
    <property type="term" value="F:7S RNA binding"/>
    <property type="evidence" value="ECO:0007669"/>
    <property type="project" value="EnsemblFungi"/>
</dbReference>
<feature type="domain" description="Brix" evidence="6">
    <location>
        <begin position="28"/>
        <end position="243"/>
    </location>
</feature>
<comment type="subcellular location">
    <subcellularLocation>
        <location evidence="1 4">Nucleus</location>
        <location evidence="1 4">Nucleolus</location>
    </subcellularLocation>
</comment>
<protein>
    <recommendedName>
        <fullName evidence="4">Ribosome production factor 2 homolog</fullName>
    </recommendedName>
    <alternativeName>
        <fullName evidence="4">Ribosome biogenesis protein RPF2 homolog</fullName>
    </alternativeName>
</protein>
<dbReference type="GO" id="GO:0005730">
    <property type="term" value="C:nucleolus"/>
    <property type="evidence" value="ECO:0007669"/>
    <property type="project" value="UniProtKB-SubCell"/>
</dbReference>
<comment type="similarity">
    <text evidence="2 4">Belongs to the RPF2 family.</text>
</comment>
<dbReference type="SMART" id="SM00879">
    <property type="entry name" value="Brix"/>
    <property type="match status" value="1"/>
</dbReference>
<evidence type="ECO:0000313" key="8">
    <source>
        <dbReference type="Proteomes" id="UP000005627"/>
    </source>
</evidence>
<dbReference type="Proteomes" id="UP000005627">
    <property type="component" value="Chromosome 2"/>
</dbReference>
<dbReference type="RefSeq" id="XP_003679589.1">
    <property type="nucleotide sequence ID" value="XM_003679541.1"/>
</dbReference>
<dbReference type="OrthoDB" id="407658at2759"/>
<dbReference type="FunCoup" id="G8ZP34">
    <property type="interactions" value="1103"/>
</dbReference>
<feature type="region of interest" description="Disordered" evidence="5">
    <location>
        <begin position="1"/>
        <end position="20"/>
    </location>
</feature>
<dbReference type="InterPro" id="IPR039770">
    <property type="entry name" value="Rpf2"/>
</dbReference>
<dbReference type="GeneID" id="11504299"/>
<dbReference type="KEGG" id="tdl:TDEL_0B02490"/>
<feature type="compositionally biased region" description="Acidic residues" evidence="5">
    <location>
        <begin position="300"/>
        <end position="315"/>
    </location>
</feature>
<dbReference type="GO" id="GO:0000463">
    <property type="term" value="P:maturation of LSU-rRNA from tricistronic rRNA transcript (SSU-rRNA, 5.8S rRNA, LSU-rRNA)"/>
    <property type="evidence" value="ECO:0007669"/>
    <property type="project" value="EnsemblFungi"/>
</dbReference>
<evidence type="ECO:0000256" key="4">
    <source>
        <dbReference type="RuleBase" id="RU367086"/>
    </source>
</evidence>
<feature type="region of interest" description="Disordered" evidence="5">
    <location>
        <begin position="285"/>
        <end position="351"/>
    </location>
</feature>
<reference evidence="7 8" key="1">
    <citation type="journal article" date="2011" name="Proc. Natl. Acad. Sci. U.S.A.">
        <title>Evolutionary erosion of yeast sex chromosomes by mating-type switching accidents.</title>
        <authorList>
            <person name="Gordon J.L."/>
            <person name="Armisen D."/>
            <person name="Proux-Wera E."/>
            <person name="Oheigeartaigh S.S."/>
            <person name="Byrne K.P."/>
            <person name="Wolfe K.H."/>
        </authorList>
    </citation>
    <scope>NUCLEOTIDE SEQUENCE [LARGE SCALE GENOMIC DNA]</scope>
    <source>
        <strain evidence="8">ATCC 10662 / CBS 1146 / NBRC 0425 / NCYC 2629 / NRRL Y-866</strain>
    </source>
</reference>
<proteinExistence type="inferred from homology"/>
<evidence type="ECO:0000256" key="5">
    <source>
        <dbReference type="SAM" id="MobiDB-lite"/>
    </source>
</evidence>
<dbReference type="eggNOG" id="KOG3031">
    <property type="taxonomic scope" value="Eukaryota"/>
</dbReference>
<evidence type="ECO:0000256" key="2">
    <source>
        <dbReference type="ARBA" id="ARBA00010782"/>
    </source>
</evidence>
<dbReference type="STRING" id="1076872.G8ZP34"/>
<evidence type="ECO:0000256" key="3">
    <source>
        <dbReference type="ARBA" id="ARBA00023242"/>
    </source>
</evidence>
<feature type="compositionally biased region" description="Basic residues" evidence="5">
    <location>
        <begin position="1"/>
        <end position="14"/>
    </location>
</feature>
<dbReference type="PANTHER" id="PTHR12728:SF0">
    <property type="entry name" value="RIBOSOME PRODUCTION FACTOR 2 HOMOLOG"/>
    <property type="match status" value="1"/>
</dbReference>
<gene>
    <name evidence="7" type="primary">TDEL0B02490</name>
    <name evidence="7" type="ORF">TDEL_0B02490</name>
</gene>
<dbReference type="PROSITE" id="PS50833">
    <property type="entry name" value="BRIX"/>
    <property type="match status" value="1"/>
</dbReference>
<sequence>MIRTVKPKNARSKRALKDRESKMVENVKQALFVPGQTSTKLLHDVMVDLSAMKKPDIKRFDKKNNIRPFEDPAPLEFFSEKNDCSLIVLATSSKKRKNNLTFVRTFGYRIYDMIELLIAENYKLLSDFRKQTFAIGIKPLFSFQGSAFDTHPVYKHVKSLFLDFFRGTTTDLQDVAGLQFVISVTIQGDFQDGEPLPNVLFRVYKLKTYRSEQGGRKLPRVELEETGPRLDFKIGRIHSPSAEMEKDALKKAKQLEMKAPKNVETDLMGDKLGRIHMGKQELGKMQTRKMKGLKSKFDQTDNDVEDYINDDEEELNKEINGKEEGDDTYGEDYVTATEIEEEEPAAKRHKK</sequence>
<accession>G8ZP34</accession>
<evidence type="ECO:0000259" key="6">
    <source>
        <dbReference type="PROSITE" id="PS50833"/>
    </source>
</evidence>
<dbReference type="GO" id="GO:0000466">
    <property type="term" value="P:maturation of 5.8S rRNA from tricistronic rRNA transcript (SSU-rRNA, 5.8S rRNA, LSU-rRNA)"/>
    <property type="evidence" value="ECO:0007669"/>
    <property type="project" value="EnsemblFungi"/>
</dbReference>
<keyword evidence="3 4" id="KW-0539">Nucleus</keyword>
<dbReference type="GO" id="GO:1902626">
    <property type="term" value="P:assembly of large subunit precursor of preribosome"/>
    <property type="evidence" value="ECO:0007669"/>
    <property type="project" value="EnsemblFungi"/>
</dbReference>
<dbReference type="InParanoid" id="G8ZP34"/>